<proteinExistence type="inferred from homology"/>
<dbReference type="PANTHER" id="PTHR10746:SF6">
    <property type="entry name" value="LARGE RIBOSOMAL SUBUNIT PROTEIN UL4M"/>
    <property type="match status" value="1"/>
</dbReference>
<dbReference type="KEGG" id="uam:UABAM_03954"/>
<dbReference type="PANTHER" id="PTHR10746">
    <property type="entry name" value="50S RIBOSOMAL PROTEIN L4"/>
    <property type="match status" value="1"/>
</dbReference>
<dbReference type="GO" id="GO:0006412">
    <property type="term" value="P:translation"/>
    <property type="evidence" value="ECO:0007669"/>
    <property type="project" value="UniProtKB-UniRule"/>
</dbReference>
<dbReference type="Gene3D" id="3.40.1370.10">
    <property type="match status" value="1"/>
</dbReference>
<evidence type="ECO:0000256" key="3">
    <source>
        <dbReference type="ARBA" id="ARBA00023274"/>
    </source>
</evidence>
<dbReference type="GO" id="GO:0003735">
    <property type="term" value="F:structural constituent of ribosome"/>
    <property type="evidence" value="ECO:0007669"/>
    <property type="project" value="InterPro"/>
</dbReference>
<evidence type="ECO:0000313" key="7">
    <source>
        <dbReference type="EMBL" id="BBM85580.1"/>
    </source>
</evidence>
<dbReference type="Proteomes" id="UP000326354">
    <property type="component" value="Chromosome"/>
</dbReference>
<keyword evidence="3 5" id="KW-0687">Ribonucleoprotein</keyword>
<sequence>MRLPVYDKDGNRTDEILEFDEKIFGEEVKKALLKEAVLMYEARKRQGTHSTKTRSDCAGSGRKLWRQKGTGRARVGPARAPHWKGGGTVFGPHPRDYGYAIPKKAKRKATDSAWLAKFQDREVLVIEDFELEAPKTSVVYNVLSTLGIVKNKTLIGTSQERDNVLLRSARNIPRTSVDIVSRLNAYSLLYNNKILLTKKAFNELIQNRNGEVKSLKRESLYKK</sequence>
<dbReference type="InterPro" id="IPR023574">
    <property type="entry name" value="Ribosomal_uL4_dom_sf"/>
</dbReference>
<keyword evidence="8" id="KW-1185">Reference proteome</keyword>
<dbReference type="SUPFAM" id="SSF52166">
    <property type="entry name" value="Ribosomal protein L4"/>
    <property type="match status" value="1"/>
</dbReference>
<keyword evidence="2 5" id="KW-0689">Ribosomal protein</keyword>
<accession>A0A5S9IR09</accession>
<evidence type="ECO:0000256" key="5">
    <source>
        <dbReference type="HAMAP-Rule" id="MF_01328"/>
    </source>
</evidence>
<evidence type="ECO:0000256" key="2">
    <source>
        <dbReference type="ARBA" id="ARBA00022980"/>
    </source>
</evidence>
<dbReference type="HAMAP" id="MF_01328_B">
    <property type="entry name" value="Ribosomal_uL4_B"/>
    <property type="match status" value="1"/>
</dbReference>
<dbReference type="Pfam" id="PF00573">
    <property type="entry name" value="Ribosomal_L4"/>
    <property type="match status" value="1"/>
</dbReference>
<gene>
    <name evidence="5" type="primary">rplD</name>
    <name evidence="7" type="ORF">UABAM_03954</name>
</gene>
<dbReference type="GO" id="GO:1990904">
    <property type="term" value="C:ribonucleoprotein complex"/>
    <property type="evidence" value="ECO:0007669"/>
    <property type="project" value="UniProtKB-KW"/>
</dbReference>
<feature type="region of interest" description="Disordered" evidence="6">
    <location>
        <begin position="44"/>
        <end position="87"/>
    </location>
</feature>
<dbReference type="GO" id="GO:0019843">
    <property type="term" value="F:rRNA binding"/>
    <property type="evidence" value="ECO:0007669"/>
    <property type="project" value="UniProtKB-UniRule"/>
</dbReference>
<comment type="similarity">
    <text evidence="1 5">Belongs to the universal ribosomal protein uL4 family.</text>
</comment>
<organism evidence="7 8">
    <name type="scientific">Uabimicrobium amorphum</name>
    <dbReference type="NCBI Taxonomy" id="2596890"/>
    <lineage>
        <taxon>Bacteria</taxon>
        <taxon>Pseudomonadati</taxon>
        <taxon>Planctomycetota</taxon>
        <taxon>Candidatus Uabimicrobiia</taxon>
        <taxon>Candidatus Uabimicrobiales</taxon>
        <taxon>Candidatus Uabimicrobiaceae</taxon>
        <taxon>Candidatus Uabimicrobium</taxon>
    </lineage>
</organism>
<dbReference type="NCBIfam" id="TIGR03953">
    <property type="entry name" value="rplD_bact"/>
    <property type="match status" value="1"/>
</dbReference>
<dbReference type="EMBL" id="AP019860">
    <property type="protein sequence ID" value="BBM85580.1"/>
    <property type="molecule type" value="Genomic_DNA"/>
</dbReference>
<dbReference type="InterPro" id="IPR013005">
    <property type="entry name" value="Ribosomal_uL4-like"/>
</dbReference>
<evidence type="ECO:0000256" key="1">
    <source>
        <dbReference type="ARBA" id="ARBA00010528"/>
    </source>
</evidence>
<dbReference type="InterPro" id="IPR002136">
    <property type="entry name" value="Ribosomal_uL4"/>
</dbReference>
<comment type="function">
    <text evidence="5">One of the primary rRNA binding proteins, this protein initially binds near the 5'-end of the 23S rRNA. It is important during the early stages of 50S assembly. It makes multiple contacts with different domains of the 23S rRNA in the assembled 50S subunit and ribosome.</text>
</comment>
<comment type="function">
    <text evidence="5">Forms part of the polypeptide exit tunnel.</text>
</comment>
<keyword evidence="5" id="KW-0694">RNA-binding</keyword>
<evidence type="ECO:0000313" key="8">
    <source>
        <dbReference type="Proteomes" id="UP000326354"/>
    </source>
</evidence>
<keyword evidence="5" id="KW-0699">rRNA-binding</keyword>
<dbReference type="OrthoDB" id="9803201at2"/>
<evidence type="ECO:0000256" key="6">
    <source>
        <dbReference type="SAM" id="MobiDB-lite"/>
    </source>
</evidence>
<dbReference type="GO" id="GO:0005840">
    <property type="term" value="C:ribosome"/>
    <property type="evidence" value="ECO:0007669"/>
    <property type="project" value="UniProtKB-KW"/>
</dbReference>
<dbReference type="AlphaFoldDB" id="A0A5S9IR09"/>
<comment type="subunit">
    <text evidence="5">Part of the 50S ribosomal subunit.</text>
</comment>
<evidence type="ECO:0000256" key="4">
    <source>
        <dbReference type="ARBA" id="ARBA00035244"/>
    </source>
</evidence>
<name>A0A5S9IR09_UABAM</name>
<dbReference type="RefSeq" id="WP_151969674.1">
    <property type="nucleotide sequence ID" value="NZ_AP019860.1"/>
</dbReference>
<reference evidence="7 8" key="1">
    <citation type="submission" date="2019-08" db="EMBL/GenBank/DDBJ databases">
        <title>Complete genome sequence of Candidatus Uab amorphum.</title>
        <authorList>
            <person name="Shiratori T."/>
            <person name="Suzuki S."/>
            <person name="Kakizawa Y."/>
            <person name="Ishida K."/>
        </authorList>
    </citation>
    <scope>NUCLEOTIDE SEQUENCE [LARGE SCALE GENOMIC DNA]</scope>
    <source>
        <strain evidence="7 8">SRT547</strain>
    </source>
</reference>
<protein>
    <recommendedName>
        <fullName evidence="4 5">Large ribosomal subunit protein uL4</fullName>
    </recommendedName>
</protein>